<gene>
    <name evidence="2" type="ORF">VB264_10685</name>
</gene>
<evidence type="ECO:0000256" key="1">
    <source>
        <dbReference type="SAM" id="SignalP"/>
    </source>
</evidence>
<protein>
    <recommendedName>
        <fullName evidence="4">Glycine zipper family protein</fullName>
    </recommendedName>
</protein>
<dbReference type="RefSeq" id="WP_323249203.1">
    <property type="nucleotide sequence ID" value="NZ_JAYFUL010000014.1"/>
</dbReference>
<sequence>MKNTFLLLLFALSTCTSFCQDIITYTNGKTQNVKVLTTTDTHITCEDYVSKDRFTIAKTLILSIKYQEGKTEPLGIVLPQKVTTTINENQKVLDSQDSVYFKGGGIIYKGIHYKKIDEMDNILLKTSNPQITNNLVSYRSKSKFANTVASVGSFIMGWSIGAAIGGKGFNTGLFGIGTGIVGIGLIINSSANKQLKQAIATYNSGLVLDKKVSLTPIFYQNNYKQMNIGIALNF</sequence>
<feature type="chain" id="PRO_5045451475" description="Glycine zipper family protein" evidence="1">
    <location>
        <begin position="20"/>
        <end position="234"/>
    </location>
</feature>
<reference evidence="2 3" key="1">
    <citation type="submission" date="2023-12" db="EMBL/GenBank/DDBJ databases">
        <title>Novel species of the genus Arcicella isolated from rivers.</title>
        <authorList>
            <person name="Lu H."/>
        </authorList>
    </citation>
    <scope>NUCLEOTIDE SEQUENCE [LARGE SCALE GENOMIC DNA]</scope>
    <source>
        <strain evidence="2 3">LMG 21963</strain>
    </source>
</reference>
<accession>A0ABU5QPC4</accession>
<evidence type="ECO:0008006" key="4">
    <source>
        <dbReference type="Google" id="ProtNLM"/>
    </source>
</evidence>
<dbReference type="Proteomes" id="UP001304671">
    <property type="component" value="Unassembled WGS sequence"/>
</dbReference>
<name>A0ABU5QPC4_9BACT</name>
<evidence type="ECO:0000313" key="2">
    <source>
        <dbReference type="EMBL" id="MEA5258246.1"/>
    </source>
</evidence>
<comment type="caution">
    <text evidence="2">The sequence shown here is derived from an EMBL/GenBank/DDBJ whole genome shotgun (WGS) entry which is preliminary data.</text>
</comment>
<organism evidence="2 3">
    <name type="scientific">Arcicella aquatica</name>
    <dbReference type="NCBI Taxonomy" id="217141"/>
    <lineage>
        <taxon>Bacteria</taxon>
        <taxon>Pseudomonadati</taxon>
        <taxon>Bacteroidota</taxon>
        <taxon>Cytophagia</taxon>
        <taxon>Cytophagales</taxon>
        <taxon>Flectobacillaceae</taxon>
        <taxon>Arcicella</taxon>
    </lineage>
</organism>
<keyword evidence="3" id="KW-1185">Reference proteome</keyword>
<feature type="signal peptide" evidence="1">
    <location>
        <begin position="1"/>
        <end position="19"/>
    </location>
</feature>
<dbReference type="EMBL" id="JAYFUL010000014">
    <property type="protein sequence ID" value="MEA5258246.1"/>
    <property type="molecule type" value="Genomic_DNA"/>
</dbReference>
<proteinExistence type="predicted"/>
<evidence type="ECO:0000313" key="3">
    <source>
        <dbReference type="Proteomes" id="UP001304671"/>
    </source>
</evidence>
<keyword evidence="1" id="KW-0732">Signal</keyword>